<dbReference type="Gene3D" id="2.180.10.10">
    <property type="entry name" value="RHS repeat-associated core"/>
    <property type="match status" value="2"/>
</dbReference>
<dbReference type="Proteomes" id="UP001515683">
    <property type="component" value="Unassembled WGS sequence"/>
</dbReference>
<comment type="similarity">
    <text evidence="1">Belongs to the RHS family.</text>
</comment>
<proteinExistence type="inferred from homology"/>
<dbReference type="InterPro" id="IPR031325">
    <property type="entry name" value="RHS_repeat"/>
</dbReference>
<gene>
    <name evidence="4" type="ORF">F3J40_10785</name>
</gene>
<dbReference type="EMBL" id="VWXF01000004">
    <property type="protein sequence ID" value="NIF22084.1"/>
    <property type="molecule type" value="Genomic_DNA"/>
</dbReference>
<evidence type="ECO:0000313" key="4">
    <source>
        <dbReference type="EMBL" id="NIF22084.1"/>
    </source>
</evidence>
<dbReference type="InterPro" id="IPR050708">
    <property type="entry name" value="T6SS_VgrG/RHS"/>
</dbReference>
<evidence type="ECO:0000313" key="5">
    <source>
        <dbReference type="Proteomes" id="UP001515683"/>
    </source>
</evidence>
<feature type="region of interest" description="Disordered" evidence="2">
    <location>
        <begin position="364"/>
        <end position="422"/>
    </location>
</feature>
<protein>
    <submittedName>
        <fullName evidence="4">RHS repeat protein</fullName>
    </submittedName>
</protein>
<comment type="caution">
    <text evidence="4">The sequence shown here is derived from an EMBL/GenBank/DDBJ whole genome shotgun (WGS) entry which is preliminary data.</text>
</comment>
<sequence length="837" mass="94231">YDDRGLLTSDTDCSGSETRYEWHPRGWLLREILPDGRHTDYEHDAAGRVLTRRQPDRPVERIEWDNNGLPVAYTGPDNRRYAREYDASGQLVLTRNPAGQTVRLESDAQGRAVRLINENGEATAFRYGADGLLLAETASDGVVTGYSYDAAGRLREKVFAQGHRQAIRWGFDYTAAGLPSARSTPDGQTRFGYDACGRLITAARYPALSTGGFAQHGEDGLRLTRDLLGRVTGEQGEEGAMARAYDALGNLTALTLPDGRTLRQHYYGSGHLTAIALDEDIISEFTRDRLHREDSRTQGRLTTYTTYNRRGFPAAQDTYRDGLRQPSTPQWAWRRSWDLAGRLKTEKAGEMTSRYRSWRYGEDDRLEEQSGSLPGNRQWEWDAAGNPLDAGTNAGGPPAQSGTPRRDTPGHAGTPGNDDLPEMWRNLYAAHGLTGEGSAPEAGVTGEPGRRYVAHNRVTRLGEVEWRYDVHGRVIGKREPGRHLALEWNGEHRLAKVTVTPDRPAMPQTVVQFRYDALGRRTEKQVHYVSRNRSWHPVVPLPASYRVRFVWDGLRMVQEIRWDGSTTYVYRDTDSYVPLARIDTPDRAREYTRIYWYHTRPDGTPEQLSDSNGEEVWRIVNDAWGRVDTAWGEINSAAVREDNLRMQGQYLDRETGLHYNLFRYYDADSMHFISPDPIGLAGGLNLYAYAPDPVNWADPWGLKTCPVREVNSTRIHGIGQKDKTPGHNQFSEVIANKLAMSGKFKDIYLNRSYSFANGKGISGRRPDIMAVDVNGRVHSIELASKTDMGRKLPTLTSRNETAMGNLPVSKQGEILVFEHPYSAFDMKSMLDDLISSI</sequence>
<dbReference type="InterPro" id="IPR022385">
    <property type="entry name" value="Rhs_assc_core"/>
</dbReference>
<name>A0ABX0RBD5_9GAMM</name>
<evidence type="ECO:0000256" key="2">
    <source>
        <dbReference type="SAM" id="MobiDB-lite"/>
    </source>
</evidence>
<dbReference type="Pfam" id="PF05593">
    <property type="entry name" value="RHS_repeat"/>
    <property type="match status" value="4"/>
</dbReference>
<keyword evidence="5" id="KW-1185">Reference proteome</keyword>
<evidence type="ECO:0000259" key="3">
    <source>
        <dbReference type="Pfam" id="PF03527"/>
    </source>
</evidence>
<dbReference type="InterPro" id="IPR001826">
    <property type="entry name" value="RHS"/>
</dbReference>
<reference evidence="4 5" key="1">
    <citation type="journal article" date="2019" name="bioRxiv">
        <title>Bacteria contribute to plant secondary compound degradation in a generalist herbivore system.</title>
        <authorList>
            <person name="Francoeur C.B."/>
            <person name="Khadempour L."/>
            <person name="Moreira-Soto R.D."/>
            <person name="Gotting K."/>
            <person name="Book A.J."/>
            <person name="Pinto-Tomas A.A."/>
            <person name="Keefover-Ring K."/>
            <person name="Currie C.R."/>
        </authorList>
    </citation>
    <scope>NUCLEOTIDE SEQUENCE [LARGE SCALE GENOMIC DNA]</scope>
    <source>
        <strain evidence="4">Acro-835</strain>
    </source>
</reference>
<dbReference type="InterPro" id="IPR006530">
    <property type="entry name" value="YD"/>
</dbReference>
<feature type="domain" description="RHS protein conserved region" evidence="3">
    <location>
        <begin position="594"/>
        <end position="627"/>
    </location>
</feature>
<feature type="non-terminal residue" evidence="4">
    <location>
        <position position="1"/>
    </location>
</feature>
<dbReference type="NCBIfam" id="TIGR03696">
    <property type="entry name" value="Rhs_assc_core"/>
    <property type="match status" value="1"/>
</dbReference>
<dbReference type="NCBIfam" id="TIGR01643">
    <property type="entry name" value="YD_repeat_2x"/>
    <property type="match status" value="6"/>
</dbReference>
<dbReference type="PANTHER" id="PTHR32305:SF15">
    <property type="entry name" value="PROTEIN RHSA-RELATED"/>
    <property type="match status" value="1"/>
</dbReference>
<dbReference type="PANTHER" id="PTHR32305">
    <property type="match status" value="1"/>
</dbReference>
<dbReference type="RefSeq" id="WP_167014486.1">
    <property type="nucleotide sequence ID" value="NZ_VWXF01000004.1"/>
</dbReference>
<evidence type="ECO:0000256" key="1">
    <source>
        <dbReference type="ARBA" id="ARBA00009455"/>
    </source>
</evidence>
<organism evidence="4 5">
    <name type="scientific">Candidatus Pantoea multigeneris</name>
    <dbReference type="NCBI Taxonomy" id="2608357"/>
    <lineage>
        <taxon>Bacteria</taxon>
        <taxon>Pseudomonadati</taxon>
        <taxon>Pseudomonadota</taxon>
        <taxon>Gammaproteobacteria</taxon>
        <taxon>Enterobacterales</taxon>
        <taxon>Erwiniaceae</taxon>
        <taxon>Pantoea</taxon>
    </lineage>
</organism>
<accession>A0ABX0RBD5</accession>
<dbReference type="Pfam" id="PF03527">
    <property type="entry name" value="RHS"/>
    <property type="match status" value="1"/>
</dbReference>